<evidence type="ECO:0008006" key="4">
    <source>
        <dbReference type="Google" id="ProtNLM"/>
    </source>
</evidence>
<dbReference type="RefSeq" id="WP_013926170.1">
    <property type="nucleotide sequence ID" value="NC_015703.1"/>
</dbReference>
<name>A0A7U3ZGL7_RUNSL</name>
<evidence type="ECO:0000313" key="2">
    <source>
        <dbReference type="EMBL" id="AEI46845.1"/>
    </source>
</evidence>
<dbReference type="AlphaFoldDB" id="A0A7U3ZGL7"/>
<protein>
    <recommendedName>
        <fullName evidence="4">Outer membrane protein beta-barrel domain-containing protein</fullName>
    </recommendedName>
</protein>
<feature type="signal peptide" evidence="1">
    <location>
        <begin position="1"/>
        <end position="24"/>
    </location>
</feature>
<reference evidence="3" key="1">
    <citation type="submission" date="2011-06" db="EMBL/GenBank/DDBJ databases">
        <title>The complete genome of chromosome of Runella slithyformis DSM 19594.</title>
        <authorList>
            <consortium name="US DOE Joint Genome Institute (JGI-PGF)"/>
            <person name="Lucas S."/>
            <person name="Han J."/>
            <person name="Lapidus A."/>
            <person name="Bruce D."/>
            <person name="Goodwin L."/>
            <person name="Pitluck S."/>
            <person name="Peters L."/>
            <person name="Kyrpides N."/>
            <person name="Mavromatis K."/>
            <person name="Ivanova N."/>
            <person name="Ovchinnikova G."/>
            <person name="Zhang X."/>
            <person name="Misra M."/>
            <person name="Detter J.C."/>
            <person name="Tapia R."/>
            <person name="Han C."/>
            <person name="Land M."/>
            <person name="Hauser L."/>
            <person name="Markowitz V."/>
            <person name="Cheng J.-F."/>
            <person name="Hugenholtz P."/>
            <person name="Woyke T."/>
            <person name="Wu D."/>
            <person name="Tindall B."/>
            <person name="Faehrich R."/>
            <person name="Brambilla E."/>
            <person name="Klenk H.-P."/>
            <person name="Eisen J.A."/>
        </authorList>
    </citation>
    <scope>NUCLEOTIDE SEQUENCE [LARGE SCALE GENOMIC DNA]</scope>
    <source>
        <strain evidence="3">ATCC 29530 / DSM 19594 / LMG 11500 / NCIMB 11436 / LSU 4</strain>
    </source>
</reference>
<accession>A0A7U3ZGL7</accession>
<keyword evidence="1" id="KW-0732">Signal</keyword>
<dbReference type="Gene3D" id="2.40.160.170">
    <property type="match status" value="1"/>
</dbReference>
<reference evidence="2 3" key="2">
    <citation type="journal article" date="2012" name="Stand. Genomic Sci.">
        <title>Complete genome sequence of the aquatic bacterium Runella slithyformis type strain (LSU 4(T)).</title>
        <authorList>
            <person name="Copeland A."/>
            <person name="Zhang X."/>
            <person name="Misra M."/>
            <person name="Lapidus A."/>
            <person name="Nolan M."/>
            <person name="Lucas S."/>
            <person name="Deshpande S."/>
            <person name="Cheng J.F."/>
            <person name="Tapia R."/>
            <person name="Goodwin L.A."/>
            <person name="Pitluck S."/>
            <person name="Liolios K."/>
            <person name="Pagani I."/>
            <person name="Ivanova N."/>
            <person name="Mikhailova N."/>
            <person name="Pati A."/>
            <person name="Chen A."/>
            <person name="Palaniappan K."/>
            <person name="Land M."/>
            <person name="Hauser L."/>
            <person name="Pan C."/>
            <person name="Jeffries C.D."/>
            <person name="Detter J.C."/>
            <person name="Brambilla E.M."/>
            <person name="Rohde M."/>
            <person name="Djao O.D."/>
            <person name="Goker M."/>
            <person name="Sikorski J."/>
            <person name="Tindall B.J."/>
            <person name="Woyke T."/>
            <person name="Bristow J."/>
            <person name="Eisen J.A."/>
            <person name="Markowitz V."/>
            <person name="Hugenholtz P."/>
            <person name="Kyrpides N.C."/>
            <person name="Klenk H.P."/>
            <person name="Mavromatis K."/>
        </authorList>
    </citation>
    <scope>NUCLEOTIDE SEQUENCE [LARGE SCALE GENOMIC DNA]</scope>
    <source>
        <strain evidence="3">ATCC 29530 / DSM 19594 / LMG 11500 / NCIMB 11436 / LSU 4</strain>
    </source>
</reference>
<dbReference type="Proteomes" id="UP000000493">
    <property type="component" value="Chromosome"/>
</dbReference>
<keyword evidence="3" id="KW-1185">Reference proteome</keyword>
<evidence type="ECO:0000256" key="1">
    <source>
        <dbReference type="SAM" id="SignalP"/>
    </source>
</evidence>
<feature type="chain" id="PRO_5031153499" description="Outer membrane protein beta-barrel domain-containing protein" evidence="1">
    <location>
        <begin position="25"/>
        <end position="231"/>
    </location>
</feature>
<dbReference type="KEGG" id="rsi:Runsl_0393"/>
<proteinExistence type="predicted"/>
<dbReference type="EMBL" id="CP002859">
    <property type="protein sequence ID" value="AEI46845.1"/>
    <property type="molecule type" value="Genomic_DNA"/>
</dbReference>
<sequence>MKSKHYLLPFFLCLTTSHCFCSNAAPDSVSKAGPSHKFGTALRLGTTPGFDFAYRISPKITILLGYTYFKYTVNTVAKTADEGVKLDAGIKMSAVSGLVEYHPFRKSSFKLLTGVSYINQGLISVLVTPEGNYTFGTTVFTPEEVGNVSLSVDYGQSAAPFVGIGFGRTVPKRRVGIGFEMGMYYIKSPVISMSGKERLSSMSEQQAQVQENMKDWRYWPVMNLRLAIRLD</sequence>
<gene>
    <name evidence="2" type="ordered locus">Runsl_0393</name>
</gene>
<evidence type="ECO:0000313" key="3">
    <source>
        <dbReference type="Proteomes" id="UP000000493"/>
    </source>
</evidence>
<organism evidence="2 3">
    <name type="scientific">Runella slithyformis (strain ATCC 29530 / DSM 19594 / LMG 11500 / NCIMB 11436 / LSU 4)</name>
    <dbReference type="NCBI Taxonomy" id="761193"/>
    <lineage>
        <taxon>Bacteria</taxon>
        <taxon>Pseudomonadati</taxon>
        <taxon>Bacteroidota</taxon>
        <taxon>Cytophagia</taxon>
        <taxon>Cytophagales</taxon>
        <taxon>Spirosomataceae</taxon>
        <taxon>Runella</taxon>
    </lineage>
</organism>